<keyword evidence="4 9" id="KW-1133">Transmembrane helix</keyword>
<feature type="transmembrane region" description="Helical" evidence="9">
    <location>
        <begin position="526"/>
        <end position="544"/>
    </location>
</feature>
<dbReference type="GO" id="GO:0012505">
    <property type="term" value="C:endomembrane system"/>
    <property type="evidence" value="ECO:0007669"/>
    <property type="project" value="TreeGrafter"/>
</dbReference>
<reference evidence="10" key="1">
    <citation type="submission" date="2021-02" db="EMBL/GenBank/DDBJ databases">
        <authorList>
            <person name="Nowell W R."/>
        </authorList>
    </citation>
    <scope>NUCLEOTIDE SEQUENCE</scope>
</reference>
<keyword evidence="6 9" id="KW-0472">Membrane</keyword>
<evidence type="ECO:0000256" key="8">
    <source>
        <dbReference type="SAM" id="MobiDB-lite"/>
    </source>
</evidence>
<feature type="coiled-coil region" evidence="7">
    <location>
        <begin position="196"/>
        <end position="230"/>
    </location>
</feature>
<dbReference type="Pfam" id="PF10267">
    <property type="entry name" value="Tmemb_cc2"/>
    <property type="match status" value="1"/>
</dbReference>
<dbReference type="InterPro" id="IPR019394">
    <property type="entry name" value="TEX28/TMCC"/>
</dbReference>
<feature type="transmembrane region" description="Helical" evidence="9">
    <location>
        <begin position="556"/>
        <end position="574"/>
    </location>
</feature>
<evidence type="ECO:0000256" key="1">
    <source>
        <dbReference type="ARBA" id="ARBA00004370"/>
    </source>
</evidence>
<accession>A0A818I4F3</accession>
<gene>
    <name evidence="10" type="ORF">OXD698_LOCUS2225</name>
</gene>
<evidence type="ECO:0000256" key="9">
    <source>
        <dbReference type="SAM" id="Phobius"/>
    </source>
</evidence>
<keyword evidence="5 7" id="KW-0175">Coiled coil</keyword>
<evidence type="ECO:0000256" key="3">
    <source>
        <dbReference type="ARBA" id="ARBA00022692"/>
    </source>
</evidence>
<dbReference type="PANTHER" id="PTHR17613">
    <property type="entry name" value="CEREBRAL PROTEIN-11-RELATED"/>
    <property type="match status" value="1"/>
</dbReference>
<comment type="caution">
    <text evidence="10">The sequence shown here is derived from an EMBL/GenBank/DDBJ whole genome shotgun (WGS) entry which is preliminary data.</text>
</comment>
<organism evidence="10 11">
    <name type="scientific">Adineta steineri</name>
    <dbReference type="NCBI Taxonomy" id="433720"/>
    <lineage>
        <taxon>Eukaryota</taxon>
        <taxon>Metazoa</taxon>
        <taxon>Spiralia</taxon>
        <taxon>Gnathifera</taxon>
        <taxon>Rotifera</taxon>
        <taxon>Eurotatoria</taxon>
        <taxon>Bdelloidea</taxon>
        <taxon>Adinetida</taxon>
        <taxon>Adinetidae</taxon>
        <taxon>Adineta</taxon>
    </lineage>
</organism>
<evidence type="ECO:0000256" key="4">
    <source>
        <dbReference type="ARBA" id="ARBA00022989"/>
    </source>
</evidence>
<feature type="coiled-coil region" evidence="7">
    <location>
        <begin position="417"/>
        <end position="483"/>
    </location>
</feature>
<dbReference type="Proteomes" id="UP000663844">
    <property type="component" value="Unassembled WGS sequence"/>
</dbReference>
<proteinExistence type="inferred from homology"/>
<evidence type="ECO:0000313" key="11">
    <source>
        <dbReference type="Proteomes" id="UP000663844"/>
    </source>
</evidence>
<dbReference type="AlphaFoldDB" id="A0A818I4F3"/>
<dbReference type="GO" id="GO:0016020">
    <property type="term" value="C:membrane"/>
    <property type="evidence" value="ECO:0007669"/>
    <property type="project" value="UniProtKB-SubCell"/>
</dbReference>
<protein>
    <submittedName>
        <fullName evidence="10">Uncharacterized protein</fullName>
    </submittedName>
</protein>
<feature type="region of interest" description="Disordered" evidence="8">
    <location>
        <begin position="235"/>
        <end position="256"/>
    </location>
</feature>
<feature type="compositionally biased region" description="Polar residues" evidence="8">
    <location>
        <begin position="244"/>
        <end position="256"/>
    </location>
</feature>
<comment type="similarity">
    <text evidence="2">Belongs to the TEX28 family.</text>
</comment>
<name>A0A818I4F3_9BILA</name>
<keyword evidence="3 9" id="KW-0812">Transmembrane</keyword>
<evidence type="ECO:0000256" key="7">
    <source>
        <dbReference type="SAM" id="Coils"/>
    </source>
</evidence>
<sequence length="595" mass="68218">MNDIEQTNRQINIINNTLSLNNRHRRSQRQRISPSPEPQFTTTINQLSPIELSHISQPSMITDVKPKSLHSTVSITSPPTIMNSNSLLDRSNITSNHLQTPNFVAQQKLGLSDSLNIASGDNDVNSSNLTRKKNLSTSDLDPFERRKQIALTKAEGKLEKAQQLYRIAQQSVEQNLSELLRVTTIPRIPHESETPNTAYEKRIRTIQETKEALETKIANYRADIARIQAGDIPARYTSSKDTKNNISNENSQHNSINNISTLPTNEQSIISHNLDADNHHHHAQTNLSSTIIHHNNNQNLLSLNQNSNTLEPIRSSPSSSISNEIGNSQFYIDSDYDHVYDGDKSNRKHDAIIPADISVIHDTDKSPSTKRRLTDDSNIEFNDRISDHSSDDRFVSYNTSKRNTMATIEFHQLMLKIDSMQKIIDRSDTKMNELQKQIDVAIKDNLAERQRNGNLDRELADLTEIHQNEMSTMKKDLKNLEEKLLYNFNEYWTEMVEKLDKLDTRTTKVEQTQAISLETEENTHRLITKFVNILLTVFAIILLLLSTIKNLVQSRVHAVILLILVFTWISFHYLPENYFQSPFIKNFPHIFKRTS</sequence>
<evidence type="ECO:0000313" key="10">
    <source>
        <dbReference type="EMBL" id="CAF3517340.1"/>
    </source>
</evidence>
<comment type="subcellular location">
    <subcellularLocation>
        <location evidence="1">Membrane</location>
    </subcellularLocation>
</comment>
<dbReference type="PANTHER" id="PTHR17613:SF14">
    <property type="entry name" value="DEMENTIN, ISOFORM H"/>
    <property type="match status" value="1"/>
</dbReference>
<dbReference type="EMBL" id="CAJOAZ010000071">
    <property type="protein sequence ID" value="CAF3517340.1"/>
    <property type="molecule type" value="Genomic_DNA"/>
</dbReference>
<feature type="region of interest" description="Disordered" evidence="8">
    <location>
        <begin position="20"/>
        <end position="42"/>
    </location>
</feature>
<evidence type="ECO:0000256" key="2">
    <source>
        <dbReference type="ARBA" id="ARBA00008108"/>
    </source>
</evidence>
<evidence type="ECO:0000256" key="5">
    <source>
        <dbReference type="ARBA" id="ARBA00023054"/>
    </source>
</evidence>
<evidence type="ECO:0000256" key="6">
    <source>
        <dbReference type="ARBA" id="ARBA00023136"/>
    </source>
</evidence>